<evidence type="ECO:0000256" key="1">
    <source>
        <dbReference type="ARBA" id="ARBA00023125"/>
    </source>
</evidence>
<proteinExistence type="predicted"/>
<sequence>MNYYEDEIALLLKEELSIMYGISNFDVLYRYVVLRFGCDSIDDKKKKEEFIYKKNFIRFILNELQIEVKKDNVNYKGEFISINPIIGSCFANAIEDWCFSATFYPVTTEEGISKDVTTYLSDLEKDLVKMAKKKNRKYKKESDYWYRVKYEYLMLLNELFQVQISSPNRIRGFACVDDRVSIETLESRYIQMFIPDIQCSSNVELITEAMLEEYMKRNLSLVESGLKLIATQYMLPKGRIDMLAKDSNGLYVIIELKVEEDTDIVWQSLYYRNEIKRIKNVNKVRFITVMPKCEDHIFDSLQSVGGVEIFEYIPMIKNEQLIKVQFKKKSTGTTNVKNVA</sequence>
<dbReference type="Pfam" id="PF01939">
    <property type="entry name" value="NucS_C"/>
    <property type="match status" value="1"/>
</dbReference>
<accession>A0A9X6VBE1</accession>
<evidence type="ECO:0000259" key="2">
    <source>
        <dbReference type="Pfam" id="PF01939"/>
    </source>
</evidence>
<dbReference type="GO" id="GO:0004519">
    <property type="term" value="F:endonuclease activity"/>
    <property type="evidence" value="ECO:0007669"/>
    <property type="project" value="InterPro"/>
</dbReference>
<reference evidence="3 4" key="1">
    <citation type="submission" date="2017-09" db="EMBL/GenBank/DDBJ databases">
        <title>Large-scale bioinformatics analysis of Bacillus genomes uncovers conserved roles of natural products in bacterial physiology.</title>
        <authorList>
            <consortium name="Agbiome Team Llc"/>
            <person name="Bleich R.M."/>
            <person name="Kirk G.J."/>
            <person name="Santa Maria K.C."/>
            <person name="Allen S.E."/>
            <person name="Farag S."/>
            <person name="Shank E.A."/>
            <person name="Bowers A."/>
        </authorList>
    </citation>
    <scope>NUCLEOTIDE SEQUENCE [LARGE SCALE GENOMIC DNA]</scope>
    <source>
        <strain evidence="3 4">AFS015413</strain>
    </source>
</reference>
<protein>
    <submittedName>
        <fullName evidence="3">Nuclease</fullName>
    </submittedName>
</protein>
<comment type="caution">
    <text evidence="3">The sequence shown here is derived from an EMBL/GenBank/DDBJ whole genome shotgun (WGS) entry which is preliminary data.</text>
</comment>
<dbReference type="InterPro" id="IPR011856">
    <property type="entry name" value="tRNA_endonuc-like_dom_sf"/>
</dbReference>
<dbReference type="PANTHER" id="PTHR38814:SF1">
    <property type="entry name" value="ENDONUCLEASE NUCS"/>
    <property type="match status" value="1"/>
</dbReference>
<dbReference type="Proteomes" id="UP000220397">
    <property type="component" value="Unassembled WGS sequence"/>
</dbReference>
<dbReference type="Gene3D" id="3.40.1350.10">
    <property type="match status" value="1"/>
</dbReference>
<keyword evidence="1" id="KW-0238">DNA-binding</keyword>
<organism evidence="3 4">
    <name type="scientific">Bacillus thuringiensis</name>
    <dbReference type="NCBI Taxonomy" id="1428"/>
    <lineage>
        <taxon>Bacteria</taxon>
        <taxon>Bacillati</taxon>
        <taxon>Bacillota</taxon>
        <taxon>Bacilli</taxon>
        <taxon>Bacillales</taxon>
        <taxon>Bacillaceae</taxon>
        <taxon>Bacillus</taxon>
        <taxon>Bacillus cereus group</taxon>
    </lineage>
</organism>
<feature type="domain" description="Endonuclease NucS C-terminal" evidence="2">
    <location>
        <begin position="208"/>
        <end position="294"/>
    </location>
</feature>
<dbReference type="RefSeq" id="WP_098369037.1">
    <property type="nucleotide sequence ID" value="NZ_JARSYC010000101.1"/>
</dbReference>
<dbReference type="InterPro" id="IPR002793">
    <property type="entry name" value="Endonuclease_NucS"/>
</dbReference>
<evidence type="ECO:0000313" key="3">
    <source>
        <dbReference type="EMBL" id="PFB07551.1"/>
    </source>
</evidence>
<dbReference type="CDD" id="cd22341">
    <property type="entry name" value="NucS-like"/>
    <property type="match status" value="1"/>
</dbReference>
<dbReference type="GO" id="GO:0003677">
    <property type="term" value="F:DNA binding"/>
    <property type="evidence" value="ECO:0007669"/>
    <property type="project" value="UniProtKB-KW"/>
</dbReference>
<dbReference type="EMBL" id="NTUS01000034">
    <property type="protein sequence ID" value="PFB07551.1"/>
    <property type="molecule type" value="Genomic_DNA"/>
</dbReference>
<name>A0A9X6VBE1_BACTU</name>
<gene>
    <name evidence="3" type="ORF">CN398_12215</name>
</gene>
<dbReference type="AlphaFoldDB" id="A0A9X6VBE1"/>
<evidence type="ECO:0000313" key="4">
    <source>
        <dbReference type="Proteomes" id="UP000220397"/>
    </source>
</evidence>
<dbReference type="PANTHER" id="PTHR38814">
    <property type="entry name" value="ENDONUCLEASE NUCS"/>
    <property type="match status" value="1"/>
</dbReference>
<dbReference type="InterPro" id="IPR048301">
    <property type="entry name" value="NucS_C"/>
</dbReference>